<organism evidence="1 2">
    <name type="scientific">Novipirellula caenicola</name>
    <dbReference type="NCBI Taxonomy" id="1536901"/>
    <lineage>
        <taxon>Bacteria</taxon>
        <taxon>Pseudomonadati</taxon>
        <taxon>Planctomycetota</taxon>
        <taxon>Planctomycetia</taxon>
        <taxon>Pirellulales</taxon>
        <taxon>Pirellulaceae</taxon>
        <taxon>Novipirellula</taxon>
    </lineage>
</organism>
<dbReference type="Proteomes" id="UP001416858">
    <property type="component" value="Unassembled WGS sequence"/>
</dbReference>
<reference evidence="1 2" key="1">
    <citation type="submission" date="2024-02" db="EMBL/GenBank/DDBJ databases">
        <title>Rhodopirellula caenicola NBRC 110016.</title>
        <authorList>
            <person name="Ichikawa N."/>
            <person name="Katano-Makiyama Y."/>
            <person name="Hidaka K."/>
        </authorList>
    </citation>
    <scope>NUCLEOTIDE SEQUENCE [LARGE SCALE GENOMIC DNA]</scope>
    <source>
        <strain evidence="1 2">NBRC 110016</strain>
    </source>
</reference>
<protein>
    <recommendedName>
        <fullName evidence="3">Triphosphoribosyl-dephospho-CoA synthase</fullName>
    </recommendedName>
</protein>
<dbReference type="InterPro" id="IPR002736">
    <property type="entry name" value="CitG"/>
</dbReference>
<comment type="caution">
    <text evidence="1">The sequence shown here is derived from an EMBL/GenBank/DDBJ whole genome shotgun (WGS) entry which is preliminary data.</text>
</comment>
<keyword evidence="2" id="KW-1185">Reference proteome</keyword>
<dbReference type="Gene3D" id="1.10.4200.10">
    <property type="entry name" value="Triphosphoribosyl-dephospho-CoA protein"/>
    <property type="match status" value="1"/>
</dbReference>
<accession>A0ABP9VHX7</accession>
<name>A0ABP9VHX7_9BACT</name>
<evidence type="ECO:0000313" key="2">
    <source>
        <dbReference type="Proteomes" id="UP001416858"/>
    </source>
</evidence>
<proteinExistence type="predicted"/>
<evidence type="ECO:0008006" key="3">
    <source>
        <dbReference type="Google" id="ProtNLM"/>
    </source>
</evidence>
<dbReference type="EMBL" id="BAABRO010000001">
    <property type="protein sequence ID" value="GAA5504819.1"/>
    <property type="molecule type" value="Genomic_DNA"/>
</dbReference>
<evidence type="ECO:0000313" key="1">
    <source>
        <dbReference type="EMBL" id="GAA5504819.1"/>
    </source>
</evidence>
<dbReference type="PANTHER" id="PTHR42280">
    <property type="entry name" value="CITG FAMILY PROTEIN"/>
    <property type="match status" value="1"/>
</dbReference>
<dbReference type="Pfam" id="PF01874">
    <property type="entry name" value="CitG"/>
    <property type="match status" value="1"/>
</dbReference>
<gene>
    <name evidence="1" type="ORF">Rcae01_00258</name>
</gene>
<dbReference type="PANTHER" id="PTHR42280:SF1">
    <property type="entry name" value="CITG FAMILY PROTEIN"/>
    <property type="match status" value="1"/>
</dbReference>
<sequence length="282" mass="30260">MANDPLKTIRSQVRSIGDAVRWACVLEATSPKAGNVFPGRSFNDLTYRDFIIAAEIAAEAFAMPGRHFSEMVLGAVRQTQHATNSNVNLGMLLLIGPIAEVAHRDVHADLQPAVATLLEGQNEDDAACIFAAIRSANAGGLGEVDELDVRDATTAGFDLLAAMRLAAHRDSVAYQYANGFKDLFTRIVPLVENAIQANGDILGGIADAHFDLLAQQPDTLIARKCGETVASEVQTRASQLEKSDDTARQQFDAYLRSDGNRRNPGTTADLIAAALFVLLVRA</sequence>